<evidence type="ECO:0000313" key="3">
    <source>
        <dbReference type="Proteomes" id="UP000050794"/>
    </source>
</evidence>
<evidence type="ECO:0000313" key="2">
    <source>
        <dbReference type="EMBL" id="VDM38923.1"/>
    </source>
</evidence>
<organism evidence="3 4">
    <name type="scientific">Toxocara canis</name>
    <name type="common">Canine roundworm</name>
    <dbReference type="NCBI Taxonomy" id="6265"/>
    <lineage>
        <taxon>Eukaryota</taxon>
        <taxon>Metazoa</taxon>
        <taxon>Ecdysozoa</taxon>
        <taxon>Nematoda</taxon>
        <taxon>Chromadorea</taxon>
        <taxon>Rhabditida</taxon>
        <taxon>Spirurina</taxon>
        <taxon>Ascaridomorpha</taxon>
        <taxon>Ascaridoidea</taxon>
        <taxon>Toxocaridae</taxon>
        <taxon>Toxocara</taxon>
    </lineage>
</organism>
<gene>
    <name evidence="2" type="ORF">TCNE_LOCUS7602</name>
</gene>
<name>A0A183UGI2_TOXCA</name>
<dbReference type="Proteomes" id="UP000050794">
    <property type="component" value="Unassembled WGS sequence"/>
</dbReference>
<keyword evidence="1" id="KW-0812">Transmembrane</keyword>
<protein>
    <submittedName>
        <fullName evidence="4">Transmembrane 9 superfamily member</fullName>
    </submittedName>
</protein>
<proteinExistence type="predicted"/>
<keyword evidence="1" id="KW-1133">Transmembrane helix</keyword>
<accession>A0A183UGI2</accession>
<feature type="transmembrane region" description="Helical" evidence="1">
    <location>
        <begin position="317"/>
        <end position="341"/>
    </location>
</feature>
<sequence>MAETHARADSGVHIVVEHTDRMGRAQFTLLMIRFTPNTLFQYAEKFSVETTVPEFGAPRRIFEGDTFYESHTSVIEEYEFKIDSKATKEGNKHKNFSIDIHILGRQCPGLVICFGHNSNLGLHKGILEKIGHPSMDDKRYEVKMSEEVTSLNKEGMYVVDACEGMTVIEVRLPEEWIVPNTPFGPYQYSPIFFSGVGKGRKSDPIGHKMAGISNWERITFYHKHRTTKGVELFHGPVNYTAKDGKNYWSTGLTTFYETTDLFDEEHHKKFYVVLAQKPHLCRARLKPRKLTAAFMVLQYGFSFRPTTVFAYRKGINVWAISFGFIFGCLIGSTAVGMFLCVKSKTLYTQWNVEMRKVYGKFATVDATTVGGETTLGGTTMGGLSMMGNTTGS</sequence>
<dbReference type="AlphaFoldDB" id="A0A183UGI2"/>
<reference evidence="2 3" key="2">
    <citation type="submission" date="2018-11" db="EMBL/GenBank/DDBJ databases">
        <authorList>
            <consortium name="Pathogen Informatics"/>
        </authorList>
    </citation>
    <scope>NUCLEOTIDE SEQUENCE [LARGE SCALE GENOMIC DNA]</scope>
</reference>
<reference evidence="4" key="1">
    <citation type="submission" date="2016-06" db="UniProtKB">
        <authorList>
            <consortium name="WormBaseParasite"/>
        </authorList>
    </citation>
    <scope>IDENTIFICATION</scope>
</reference>
<evidence type="ECO:0000313" key="4">
    <source>
        <dbReference type="WBParaSite" id="TCNE_0000760201-mRNA-1"/>
    </source>
</evidence>
<evidence type="ECO:0000256" key="1">
    <source>
        <dbReference type="SAM" id="Phobius"/>
    </source>
</evidence>
<keyword evidence="3" id="KW-1185">Reference proteome</keyword>
<dbReference type="EMBL" id="UYWY01019716">
    <property type="protein sequence ID" value="VDM38923.1"/>
    <property type="molecule type" value="Genomic_DNA"/>
</dbReference>
<keyword evidence="1" id="KW-0472">Membrane</keyword>
<dbReference type="WBParaSite" id="TCNE_0000760201-mRNA-1">
    <property type="protein sequence ID" value="TCNE_0000760201-mRNA-1"/>
    <property type="gene ID" value="TCNE_0000760201"/>
</dbReference>